<dbReference type="AlphaFoldDB" id="A0AAE1MBV3"/>
<proteinExistence type="predicted"/>
<protein>
    <submittedName>
        <fullName evidence="2">Uncharacterized protein</fullName>
    </submittedName>
</protein>
<keyword evidence="3" id="KW-1185">Reference proteome</keyword>
<gene>
    <name evidence="2" type="ORF">QN277_009442</name>
</gene>
<comment type="caution">
    <text evidence="2">The sequence shown here is derived from an EMBL/GenBank/DDBJ whole genome shotgun (WGS) entry which is preliminary data.</text>
</comment>
<evidence type="ECO:0000256" key="1">
    <source>
        <dbReference type="SAM" id="MobiDB-lite"/>
    </source>
</evidence>
<sequence length="107" mass="11510">MAVTENVEAIIGSSGENLDNHLVSSDSIVPNEREKSKLKPGSMGNGIETYSTIPNELEKSKIKPGSMGNGIETNVQIVNGDQNLNSIFNNNDIIPTTLSVPHNKYKA</sequence>
<dbReference type="Proteomes" id="UP001293593">
    <property type="component" value="Unassembled WGS sequence"/>
</dbReference>
<feature type="compositionally biased region" description="Polar residues" evidence="1">
    <location>
        <begin position="14"/>
        <end position="28"/>
    </location>
</feature>
<reference evidence="2" key="1">
    <citation type="submission" date="2023-10" db="EMBL/GenBank/DDBJ databases">
        <title>Chromosome-level genome of the transformable northern wattle, Acacia crassicarpa.</title>
        <authorList>
            <person name="Massaro I."/>
            <person name="Sinha N.R."/>
            <person name="Poethig S."/>
            <person name="Leichty A.R."/>
        </authorList>
    </citation>
    <scope>NUCLEOTIDE SEQUENCE</scope>
    <source>
        <strain evidence="2">Acra3RX</strain>
        <tissue evidence="2">Leaf</tissue>
    </source>
</reference>
<feature type="region of interest" description="Disordered" evidence="1">
    <location>
        <begin position="14"/>
        <end position="48"/>
    </location>
</feature>
<name>A0AAE1MBV3_9FABA</name>
<accession>A0AAE1MBV3</accession>
<organism evidence="2 3">
    <name type="scientific">Acacia crassicarpa</name>
    <name type="common">northern wattle</name>
    <dbReference type="NCBI Taxonomy" id="499986"/>
    <lineage>
        <taxon>Eukaryota</taxon>
        <taxon>Viridiplantae</taxon>
        <taxon>Streptophyta</taxon>
        <taxon>Embryophyta</taxon>
        <taxon>Tracheophyta</taxon>
        <taxon>Spermatophyta</taxon>
        <taxon>Magnoliopsida</taxon>
        <taxon>eudicotyledons</taxon>
        <taxon>Gunneridae</taxon>
        <taxon>Pentapetalae</taxon>
        <taxon>rosids</taxon>
        <taxon>fabids</taxon>
        <taxon>Fabales</taxon>
        <taxon>Fabaceae</taxon>
        <taxon>Caesalpinioideae</taxon>
        <taxon>mimosoid clade</taxon>
        <taxon>Acacieae</taxon>
        <taxon>Acacia</taxon>
    </lineage>
</organism>
<evidence type="ECO:0000313" key="3">
    <source>
        <dbReference type="Proteomes" id="UP001293593"/>
    </source>
</evidence>
<dbReference type="EMBL" id="JAWXYG010000014">
    <property type="protein sequence ID" value="KAK4254006.1"/>
    <property type="molecule type" value="Genomic_DNA"/>
</dbReference>
<evidence type="ECO:0000313" key="2">
    <source>
        <dbReference type="EMBL" id="KAK4254006.1"/>
    </source>
</evidence>